<name>A0A6P4FLW5_DRORH</name>
<protein>
    <submittedName>
        <fullName evidence="2">Uncharacterized protein LOC108052538</fullName>
    </submittedName>
</protein>
<feature type="compositionally biased region" description="Basic and acidic residues" evidence="1">
    <location>
        <begin position="100"/>
        <end position="114"/>
    </location>
</feature>
<proteinExistence type="predicted"/>
<dbReference type="RefSeq" id="XP_016990429.2">
    <property type="nucleotide sequence ID" value="XM_017134940.2"/>
</dbReference>
<feature type="compositionally biased region" description="Acidic residues" evidence="1">
    <location>
        <begin position="89"/>
        <end position="99"/>
    </location>
</feature>
<evidence type="ECO:0000313" key="2">
    <source>
        <dbReference type="RefSeq" id="XP_016990429.1"/>
    </source>
</evidence>
<gene>
    <name evidence="2" type="primary">LOC108052538</name>
</gene>
<feature type="region of interest" description="Disordered" evidence="1">
    <location>
        <begin position="86"/>
        <end position="114"/>
    </location>
</feature>
<evidence type="ECO:0000256" key="1">
    <source>
        <dbReference type="SAM" id="MobiDB-lite"/>
    </source>
</evidence>
<reference evidence="2" key="1">
    <citation type="submission" date="2025-08" db="UniProtKB">
        <authorList>
            <consortium name="RefSeq"/>
        </authorList>
    </citation>
    <scope>IDENTIFICATION</scope>
</reference>
<feature type="compositionally biased region" description="Low complexity" evidence="1">
    <location>
        <begin position="1"/>
        <end position="14"/>
    </location>
</feature>
<dbReference type="AlphaFoldDB" id="A0A6P4FLW5"/>
<sequence length="114" mass="12752">MSSSKSSEKPTTSSALQTQNATERATHGFDDIDKRLEMLLARVTTLESSLNKLNFTIKPGSGGVPEDTDEELEALQDELDAQEHQLSDLAEEEDIEEKEEFDHIEELTKENAEN</sequence>
<dbReference type="GeneID" id="108052538"/>
<dbReference type="OrthoDB" id="7870379at2759"/>
<organism evidence="2">
    <name type="scientific">Drosophila rhopaloa</name>
    <name type="common">Fruit fly</name>
    <dbReference type="NCBI Taxonomy" id="1041015"/>
    <lineage>
        <taxon>Eukaryota</taxon>
        <taxon>Metazoa</taxon>
        <taxon>Ecdysozoa</taxon>
        <taxon>Arthropoda</taxon>
        <taxon>Hexapoda</taxon>
        <taxon>Insecta</taxon>
        <taxon>Pterygota</taxon>
        <taxon>Neoptera</taxon>
        <taxon>Endopterygota</taxon>
        <taxon>Diptera</taxon>
        <taxon>Brachycera</taxon>
        <taxon>Muscomorpha</taxon>
        <taxon>Ephydroidea</taxon>
        <taxon>Drosophilidae</taxon>
        <taxon>Drosophila</taxon>
        <taxon>Sophophora</taxon>
    </lineage>
</organism>
<dbReference type="RefSeq" id="XP_016990429.1">
    <property type="nucleotide sequence ID" value="XM_017134940.1"/>
</dbReference>
<feature type="region of interest" description="Disordered" evidence="1">
    <location>
        <begin position="1"/>
        <end position="31"/>
    </location>
</feature>
<accession>A0A6P4FLW5</accession>